<comment type="catalytic activity">
    <reaction evidence="1">
        <text>ATP + protein L-histidine = ADP + protein N-phospho-L-histidine.</text>
        <dbReference type="EC" id="2.7.13.3"/>
    </reaction>
</comment>
<comment type="cofactor">
    <cofactor evidence="2">
        <name>[4Fe-4S] cluster</name>
        <dbReference type="ChEBI" id="CHEBI:49883"/>
    </cofactor>
</comment>
<evidence type="ECO:0000256" key="13">
    <source>
        <dbReference type="ARBA" id="ARBA00022840"/>
    </source>
</evidence>
<evidence type="ECO:0000256" key="7">
    <source>
        <dbReference type="ARBA" id="ARBA00022490"/>
    </source>
</evidence>
<keyword evidence="8" id="KW-0597">Phosphoprotein</keyword>
<dbReference type="InterPro" id="IPR011712">
    <property type="entry name" value="Sig_transdc_His_kin_sub3_dim/P"/>
</dbReference>
<dbReference type="InterPro" id="IPR004358">
    <property type="entry name" value="Sig_transdc_His_kin-like_C"/>
</dbReference>
<dbReference type="InterPro" id="IPR035965">
    <property type="entry name" value="PAS-like_dom_sf"/>
</dbReference>
<dbReference type="InterPro" id="IPR005467">
    <property type="entry name" value="His_kinase_dom"/>
</dbReference>
<evidence type="ECO:0000256" key="8">
    <source>
        <dbReference type="ARBA" id="ARBA00022553"/>
    </source>
</evidence>
<organism evidence="20 21">
    <name type="scientific">Mucilaginibacter terrae</name>
    <dbReference type="NCBI Taxonomy" id="1955052"/>
    <lineage>
        <taxon>Bacteria</taxon>
        <taxon>Pseudomonadati</taxon>
        <taxon>Bacteroidota</taxon>
        <taxon>Sphingobacteriia</taxon>
        <taxon>Sphingobacteriales</taxon>
        <taxon>Sphingobacteriaceae</taxon>
        <taxon>Mucilaginibacter</taxon>
    </lineage>
</organism>
<accession>A0ABU3H0L9</accession>
<dbReference type="Pfam" id="PF13185">
    <property type="entry name" value="GAF_2"/>
    <property type="match status" value="1"/>
</dbReference>
<evidence type="ECO:0000256" key="9">
    <source>
        <dbReference type="ARBA" id="ARBA00022679"/>
    </source>
</evidence>
<evidence type="ECO:0000256" key="3">
    <source>
        <dbReference type="ARBA" id="ARBA00004496"/>
    </source>
</evidence>
<dbReference type="EC" id="2.7.13.3" evidence="4"/>
<gene>
    <name evidence="20" type="ORF">QE417_004624</name>
</gene>
<dbReference type="SUPFAM" id="SSF55781">
    <property type="entry name" value="GAF domain-like"/>
    <property type="match status" value="3"/>
</dbReference>
<dbReference type="Gene3D" id="3.30.450.20">
    <property type="entry name" value="PAS domain"/>
    <property type="match status" value="2"/>
</dbReference>
<evidence type="ECO:0000256" key="12">
    <source>
        <dbReference type="ARBA" id="ARBA00022777"/>
    </source>
</evidence>
<keyword evidence="10" id="KW-0479">Metal-binding</keyword>
<dbReference type="Gene3D" id="3.30.450.40">
    <property type="match status" value="3"/>
</dbReference>
<name>A0ABU3H0L9_9SPHI</name>
<keyword evidence="9" id="KW-0808">Transferase</keyword>
<sequence>MLLVAFAVPMKNNLPQPHVITPVAEALQKQIFLLEFSDALRPLANPAEIAKIACKMLVEALCASKAEYTLNQGEPGEEIGEVWGEYVKTGSSMPKRFLLAPFGENNIALLRSGSTYVLTNAHTDAGLTPKQRAAFIAVESPSVISVPLVKDGRFVATFTIHDNKPRGWTSWEISLVEEVAERTWAAVEKGIVEDNLRKSKDKYRTLFESIDEGFCIIEMLYDENGVAVDYLFIEVNHVFEKQTGLRNVVGQTVNQLTGGIERYWLDDYDQVARTGKPLRKENYHKATNRWYLAYAARVGDEDSRQIAVVFDDITGRKQQEQYHAYLLKLSDALRDVADPNKIQAIATRLLGEELGANQAHYSETMGDFVVINQGWGNLLQPMIGKFKYMDFGKMLVDGYRTGKLQVSHNINTDPNITDDERAVIANAGFNAYMAMPLVKNGVWVSTLAVHNIKPRRWKQHEMNLLKETAERTWAAVERAKAIDSLHVSERWLKGQQMAFSAAMNGEPLSASLQPLVDTIIQHTHNKARAAFYMEPQKGAGLHLITGMTSAYADDMSGFKIGRDMPACGLAMHTGKPVITADVEEDLLWKPFIQIPRKHEFRACWSFPIRTTDGPVMGTLAIYFAEPRTPTPSELEMAEVFAHAASIIISRDTELKERSQAEAALRKNEADYRKRLEAEVRERTIELNLNQELLQATLNSNPEMIQVFKALRNEQGEIIDFVWILNNHAAEQAYGDVIGKRLLQNNPGVETEGIFENFVKVTETGIPQQYEKHYVHEQFDGWFYQSVVKLDDGVATNTANITGLKKAEEKLRKLEAEQQQEVFRVSLNTVEEERRRIAESIHNGLGQVLYGIKISLAGLIKDMPWADFEETKNYTNHLLTDVIQESRRISHELMPATLEEFGLKTAIADMCRQLEDGIHFRYKLTGLEHRLEKYLELAIYRTMQELLMNVVKHSGATHAYTELKISPTQILIKVKDNGRGINDTPKHKPGIGLASIRSKIKLLNGRVEITSPPNEGTQVEVTIPLPDKD</sequence>
<keyword evidence="21" id="KW-1185">Reference proteome</keyword>
<proteinExistence type="predicted"/>
<keyword evidence="14" id="KW-0408">Iron</keyword>
<dbReference type="Pfam" id="PF01590">
    <property type="entry name" value="GAF"/>
    <property type="match status" value="2"/>
</dbReference>
<evidence type="ECO:0000313" key="20">
    <source>
        <dbReference type="EMBL" id="MDT3405552.1"/>
    </source>
</evidence>
<comment type="caution">
    <text evidence="20">The sequence shown here is derived from an EMBL/GenBank/DDBJ whole genome shotgun (WGS) entry which is preliminary data.</text>
</comment>
<protein>
    <recommendedName>
        <fullName evidence="5">Oxygen sensor histidine kinase NreB</fullName>
        <ecNumber evidence="4">2.7.13.3</ecNumber>
    </recommendedName>
    <alternativeName>
        <fullName evidence="18">Nitrogen regulation protein B</fullName>
    </alternativeName>
</protein>
<comment type="subcellular location">
    <subcellularLocation>
        <location evidence="3">Cytoplasm</location>
    </subcellularLocation>
</comment>
<keyword evidence="15" id="KW-0902">Two-component regulatory system</keyword>
<evidence type="ECO:0000256" key="18">
    <source>
        <dbReference type="ARBA" id="ARBA00030800"/>
    </source>
</evidence>
<dbReference type="Gene3D" id="3.30.565.10">
    <property type="entry name" value="Histidine kinase-like ATPase, C-terminal domain"/>
    <property type="match status" value="1"/>
</dbReference>
<dbReference type="InterPro" id="IPR050482">
    <property type="entry name" value="Sensor_HK_TwoCompSys"/>
</dbReference>
<keyword evidence="13" id="KW-0067">ATP-binding</keyword>
<evidence type="ECO:0000256" key="16">
    <source>
        <dbReference type="ARBA" id="ARBA00023014"/>
    </source>
</evidence>
<evidence type="ECO:0000256" key="2">
    <source>
        <dbReference type="ARBA" id="ARBA00001966"/>
    </source>
</evidence>
<dbReference type="PRINTS" id="PR00344">
    <property type="entry name" value="BCTRLSENSOR"/>
</dbReference>
<keyword evidence="11" id="KW-0547">Nucleotide-binding</keyword>
<dbReference type="Pfam" id="PF07730">
    <property type="entry name" value="HisKA_3"/>
    <property type="match status" value="1"/>
</dbReference>
<dbReference type="InterPro" id="IPR029016">
    <property type="entry name" value="GAF-like_dom_sf"/>
</dbReference>
<dbReference type="EMBL" id="JAVLVU010000001">
    <property type="protein sequence ID" value="MDT3405552.1"/>
    <property type="molecule type" value="Genomic_DNA"/>
</dbReference>
<dbReference type="InterPro" id="IPR003594">
    <property type="entry name" value="HATPase_dom"/>
</dbReference>
<dbReference type="SUPFAM" id="SSF55874">
    <property type="entry name" value="ATPase domain of HSP90 chaperone/DNA topoisomerase II/histidine kinase"/>
    <property type="match status" value="1"/>
</dbReference>
<dbReference type="PANTHER" id="PTHR24421:SF10">
    <property type="entry name" value="NITRATE_NITRITE SENSOR PROTEIN NARQ"/>
    <property type="match status" value="1"/>
</dbReference>
<evidence type="ECO:0000256" key="6">
    <source>
        <dbReference type="ARBA" id="ARBA00022485"/>
    </source>
</evidence>
<dbReference type="SMART" id="SM00065">
    <property type="entry name" value="GAF"/>
    <property type="match status" value="3"/>
</dbReference>
<dbReference type="PROSITE" id="PS50109">
    <property type="entry name" value="HIS_KIN"/>
    <property type="match status" value="1"/>
</dbReference>
<evidence type="ECO:0000256" key="14">
    <source>
        <dbReference type="ARBA" id="ARBA00023004"/>
    </source>
</evidence>
<reference evidence="21" key="1">
    <citation type="submission" date="2023-07" db="EMBL/GenBank/DDBJ databases">
        <title>Functional and genomic diversity of the sorghum phyllosphere microbiome.</title>
        <authorList>
            <person name="Shade A."/>
        </authorList>
    </citation>
    <scope>NUCLEOTIDE SEQUENCE [LARGE SCALE GENOMIC DNA]</scope>
    <source>
        <strain evidence="21">SORGH_AS_0422</strain>
    </source>
</reference>
<evidence type="ECO:0000256" key="17">
    <source>
        <dbReference type="ARBA" id="ARBA00024827"/>
    </source>
</evidence>
<comment type="function">
    <text evidence="17">Member of the two-component regulatory system NreB/NreC involved in the control of dissimilatory nitrate/nitrite reduction in response to oxygen. NreB functions as a direct oxygen sensor histidine kinase which is autophosphorylated, in the absence of oxygen, probably at the conserved histidine residue, and transfers its phosphate group probably to a conserved aspartate residue of NreC. NreB/NreC activates the expression of the nitrate (narGHJI) and nitrite (nir) reductase operons, as well as the putative nitrate transporter gene narT.</text>
</comment>
<dbReference type="InterPro" id="IPR003018">
    <property type="entry name" value="GAF"/>
</dbReference>
<evidence type="ECO:0000256" key="4">
    <source>
        <dbReference type="ARBA" id="ARBA00012438"/>
    </source>
</evidence>
<keyword evidence="6" id="KW-0004">4Fe-4S</keyword>
<keyword evidence="16" id="KW-0411">Iron-sulfur</keyword>
<evidence type="ECO:0000256" key="10">
    <source>
        <dbReference type="ARBA" id="ARBA00022723"/>
    </source>
</evidence>
<dbReference type="SUPFAM" id="SSF55785">
    <property type="entry name" value="PYP-like sensor domain (PAS domain)"/>
    <property type="match status" value="2"/>
</dbReference>
<dbReference type="CDD" id="cd16917">
    <property type="entry name" value="HATPase_UhpB-NarQ-NarX-like"/>
    <property type="match status" value="1"/>
</dbReference>
<evidence type="ECO:0000256" key="5">
    <source>
        <dbReference type="ARBA" id="ARBA00017322"/>
    </source>
</evidence>
<evidence type="ECO:0000256" key="1">
    <source>
        <dbReference type="ARBA" id="ARBA00000085"/>
    </source>
</evidence>
<evidence type="ECO:0000313" key="21">
    <source>
        <dbReference type="Proteomes" id="UP001258315"/>
    </source>
</evidence>
<feature type="domain" description="Histidine kinase" evidence="19">
    <location>
        <begin position="938"/>
        <end position="1026"/>
    </location>
</feature>
<dbReference type="InterPro" id="IPR036890">
    <property type="entry name" value="HATPase_C_sf"/>
</dbReference>
<dbReference type="SMART" id="SM00387">
    <property type="entry name" value="HATPase_c"/>
    <property type="match status" value="1"/>
</dbReference>
<dbReference type="Gene3D" id="1.20.5.1930">
    <property type="match status" value="1"/>
</dbReference>
<dbReference type="Proteomes" id="UP001258315">
    <property type="component" value="Unassembled WGS sequence"/>
</dbReference>
<dbReference type="Pfam" id="PF02518">
    <property type="entry name" value="HATPase_c"/>
    <property type="match status" value="1"/>
</dbReference>
<keyword evidence="12" id="KW-0418">Kinase</keyword>
<evidence type="ECO:0000259" key="19">
    <source>
        <dbReference type="PROSITE" id="PS50109"/>
    </source>
</evidence>
<dbReference type="PANTHER" id="PTHR24421">
    <property type="entry name" value="NITRATE/NITRITE SENSOR PROTEIN NARX-RELATED"/>
    <property type="match status" value="1"/>
</dbReference>
<evidence type="ECO:0000256" key="11">
    <source>
        <dbReference type="ARBA" id="ARBA00022741"/>
    </source>
</evidence>
<evidence type="ECO:0000256" key="15">
    <source>
        <dbReference type="ARBA" id="ARBA00023012"/>
    </source>
</evidence>
<keyword evidence="7" id="KW-0963">Cytoplasm</keyword>